<dbReference type="OrthoDB" id="666348at2759"/>
<keyword evidence="3" id="KW-1185">Reference proteome</keyword>
<feature type="compositionally biased region" description="Polar residues" evidence="1">
    <location>
        <begin position="51"/>
        <end position="62"/>
    </location>
</feature>
<evidence type="ECO:0000313" key="3">
    <source>
        <dbReference type="Proteomes" id="UP000250235"/>
    </source>
</evidence>
<name>A0A2Z7AVQ7_9LAMI</name>
<dbReference type="Proteomes" id="UP000250235">
    <property type="component" value="Unassembled WGS sequence"/>
</dbReference>
<dbReference type="EMBL" id="KV012487">
    <property type="protein sequence ID" value="KZV24970.1"/>
    <property type="molecule type" value="Genomic_DNA"/>
</dbReference>
<accession>A0A2Z7AVQ7</accession>
<gene>
    <name evidence="2" type="ORF">F511_01940</name>
</gene>
<dbReference type="PANTHER" id="PTHR33167">
    <property type="entry name" value="TRANSCRIPTION FACTOR, PUTATIVE (DUF863)-RELATED"/>
    <property type="match status" value="1"/>
</dbReference>
<proteinExistence type="predicted"/>
<feature type="region of interest" description="Disordered" evidence="1">
    <location>
        <begin position="51"/>
        <end position="81"/>
    </location>
</feature>
<organism evidence="2 3">
    <name type="scientific">Dorcoceras hygrometricum</name>
    <dbReference type="NCBI Taxonomy" id="472368"/>
    <lineage>
        <taxon>Eukaryota</taxon>
        <taxon>Viridiplantae</taxon>
        <taxon>Streptophyta</taxon>
        <taxon>Embryophyta</taxon>
        <taxon>Tracheophyta</taxon>
        <taxon>Spermatophyta</taxon>
        <taxon>Magnoliopsida</taxon>
        <taxon>eudicotyledons</taxon>
        <taxon>Gunneridae</taxon>
        <taxon>Pentapetalae</taxon>
        <taxon>asterids</taxon>
        <taxon>lamiids</taxon>
        <taxon>Lamiales</taxon>
        <taxon>Gesneriaceae</taxon>
        <taxon>Didymocarpoideae</taxon>
        <taxon>Trichosporeae</taxon>
        <taxon>Loxocarpinae</taxon>
        <taxon>Dorcoceras</taxon>
    </lineage>
</organism>
<dbReference type="AlphaFoldDB" id="A0A2Z7AVQ7"/>
<reference evidence="2 3" key="1">
    <citation type="journal article" date="2015" name="Proc. Natl. Acad. Sci. U.S.A.">
        <title>The resurrection genome of Boea hygrometrica: A blueprint for survival of dehydration.</title>
        <authorList>
            <person name="Xiao L."/>
            <person name="Yang G."/>
            <person name="Zhang L."/>
            <person name="Yang X."/>
            <person name="Zhao S."/>
            <person name="Ji Z."/>
            <person name="Zhou Q."/>
            <person name="Hu M."/>
            <person name="Wang Y."/>
            <person name="Chen M."/>
            <person name="Xu Y."/>
            <person name="Jin H."/>
            <person name="Xiao X."/>
            <person name="Hu G."/>
            <person name="Bao F."/>
            <person name="Hu Y."/>
            <person name="Wan P."/>
            <person name="Li L."/>
            <person name="Deng X."/>
            <person name="Kuang T."/>
            <person name="Xiang C."/>
            <person name="Zhu J.K."/>
            <person name="Oliver M.J."/>
            <person name="He Y."/>
        </authorList>
    </citation>
    <scope>NUCLEOTIDE SEQUENCE [LARGE SCALE GENOMIC DNA]</scope>
    <source>
        <strain evidence="3">cv. XS01</strain>
    </source>
</reference>
<protein>
    <submittedName>
        <fullName evidence="2">Uncharacterized protein</fullName>
    </submittedName>
</protein>
<sequence length="153" mass="17761">MEKLLNPHDKEYMRKAMLRHEETFRDQVIELHRLYRTQKMLMKDLATLDRNGTSHSSCNNNSRARKYVDPGQNSRALGDHDQSTDLELTLGPRRYHQRKIKAAEPGTDVTGFGQGFSSSSCMKRTREGFLNKQNQETLDNSHWTLQVSSFKMT</sequence>
<evidence type="ECO:0000313" key="2">
    <source>
        <dbReference type="EMBL" id="KZV24970.1"/>
    </source>
</evidence>
<evidence type="ECO:0000256" key="1">
    <source>
        <dbReference type="SAM" id="MobiDB-lite"/>
    </source>
</evidence>
<dbReference type="PANTHER" id="PTHR33167:SF26">
    <property type="entry name" value="EXPRESSED PROTEIN"/>
    <property type="match status" value="1"/>
</dbReference>